<comment type="caution">
    <text evidence="2">The sequence shown here is derived from an EMBL/GenBank/DDBJ whole genome shotgun (WGS) entry which is preliminary data.</text>
</comment>
<evidence type="ECO:0000313" key="2">
    <source>
        <dbReference type="EMBL" id="MFC5515559.1"/>
    </source>
</evidence>
<keyword evidence="3" id="KW-1185">Reference proteome</keyword>
<accession>A0ABW0PYU1</accession>
<gene>
    <name evidence="2" type="ORF">ACFPP9_07235</name>
</gene>
<dbReference type="RefSeq" id="WP_266342200.1">
    <property type="nucleotide sequence ID" value="NZ_JAPKNH010000001.1"/>
</dbReference>
<organism evidence="2 3">
    <name type="scientific">Kaistia terrae</name>
    <dbReference type="NCBI Taxonomy" id="537017"/>
    <lineage>
        <taxon>Bacteria</taxon>
        <taxon>Pseudomonadati</taxon>
        <taxon>Pseudomonadota</taxon>
        <taxon>Alphaproteobacteria</taxon>
        <taxon>Hyphomicrobiales</taxon>
        <taxon>Kaistiaceae</taxon>
        <taxon>Kaistia</taxon>
    </lineage>
</organism>
<dbReference type="Proteomes" id="UP001596150">
    <property type="component" value="Unassembled WGS sequence"/>
</dbReference>
<sequence length="72" mass="8176">MANSTLKPSLSTRTLQFGSNFAAGALMLSRMNRSEISRFDDLVSDLCRMRTETGNRSDEHRRSELARAARKR</sequence>
<protein>
    <submittedName>
        <fullName evidence="2">Uncharacterized protein</fullName>
    </submittedName>
</protein>
<evidence type="ECO:0000256" key="1">
    <source>
        <dbReference type="SAM" id="MobiDB-lite"/>
    </source>
</evidence>
<reference evidence="3" key="1">
    <citation type="journal article" date="2019" name="Int. J. Syst. Evol. Microbiol.">
        <title>The Global Catalogue of Microorganisms (GCM) 10K type strain sequencing project: providing services to taxonomists for standard genome sequencing and annotation.</title>
        <authorList>
            <consortium name="The Broad Institute Genomics Platform"/>
            <consortium name="The Broad Institute Genome Sequencing Center for Infectious Disease"/>
            <person name="Wu L."/>
            <person name="Ma J."/>
        </authorList>
    </citation>
    <scope>NUCLEOTIDE SEQUENCE [LARGE SCALE GENOMIC DNA]</scope>
    <source>
        <strain evidence="3">KACC 12633</strain>
    </source>
</reference>
<proteinExistence type="predicted"/>
<dbReference type="EMBL" id="JBHSML010000003">
    <property type="protein sequence ID" value="MFC5515559.1"/>
    <property type="molecule type" value="Genomic_DNA"/>
</dbReference>
<evidence type="ECO:0000313" key="3">
    <source>
        <dbReference type="Proteomes" id="UP001596150"/>
    </source>
</evidence>
<name>A0ABW0PYU1_9HYPH</name>
<feature type="region of interest" description="Disordered" evidence="1">
    <location>
        <begin position="51"/>
        <end position="72"/>
    </location>
</feature>